<proteinExistence type="predicted"/>
<comment type="caution">
    <text evidence="1">The sequence shown here is derived from an EMBL/GenBank/DDBJ whole genome shotgun (WGS) entry which is preliminary data.</text>
</comment>
<evidence type="ECO:0000313" key="1">
    <source>
        <dbReference type="EMBL" id="GAB1312848.1"/>
    </source>
</evidence>
<evidence type="ECO:0000313" key="2">
    <source>
        <dbReference type="Proteomes" id="UP001628179"/>
    </source>
</evidence>
<dbReference type="RefSeq" id="XP_070914581.1">
    <property type="nucleotide sequence ID" value="XM_071058480.1"/>
</dbReference>
<reference evidence="1 2" key="1">
    <citation type="submission" date="2024-09" db="EMBL/GenBank/DDBJ databases">
        <title>Itraconazole resistance in Madurella fahalii resulting from another homologue of gene encoding cytochrome P450 14-alpha sterol demethylase (CYP51).</title>
        <authorList>
            <person name="Yoshioka I."/>
            <person name="Fahal A.H."/>
            <person name="Kaneko S."/>
            <person name="Yaguchi T."/>
        </authorList>
    </citation>
    <scope>NUCLEOTIDE SEQUENCE [LARGE SCALE GENOMIC DNA]</scope>
    <source>
        <strain evidence="1 2">IFM 68171</strain>
    </source>
</reference>
<sequence length="73" mass="8267">MSQKINTSLKLSGEDECSKITYSLEKYLENDGGVTERLLKAFNHTDVVSRAERVRDKVEVLAQEIIQSYQSSS</sequence>
<dbReference type="EMBL" id="BAAFSV010000002">
    <property type="protein sequence ID" value="GAB1312848.1"/>
    <property type="molecule type" value="Genomic_DNA"/>
</dbReference>
<gene>
    <name evidence="1" type="ORF">MFIFM68171_03058</name>
</gene>
<name>A0ABQ0G502_9PEZI</name>
<accession>A0ABQ0G502</accession>
<protein>
    <submittedName>
        <fullName evidence="1">Uncharacterized protein</fullName>
    </submittedName>
</protein>
<organism evidence="1 2">
    <name type="scientific">Madurella fahalii</name>
    <dbReference type="NCBI Taxonomy" id="1157608"/>
    <lineage>
        <taxon>Eukaryota</taxon>
        <taxon>Fungi</taxon>
        <taxon>Dikarya</taxon>
        <taxon>Ascomycota</taxon>
        <taxon>Pezizomycotina</taxon>
        <taxon>Sordariomycetes</taxon>
        <taxon>Sordariomycetidae</taxon>
        <taxon>Sordariales</taxon>
        <taxon>Sordariales incertae sedis</taxon>
        <taxon>Madurella</taxon>
    </lineage>
</organism>
<dbReference type="Proteomes" id="UP001628179">
    <property type="component" value="Unassembled WGS sequence"/>
</dbReference>
<keyword evidence="2" id="KW-1185">Reference proteome</keyword>
<dbReference type="GeneID" id="98173803"/>